<dbReference type="GO" id="GO:0003866">
    <property type="term" value="F:3-phosphoshikimate 1-carboxyvinyltransferase activity"/>
    <property type="evidence" value="ECO:0007669"/>
    <property type="project" value="UniProtKB-EC"/>
</dbReference>
<name>A0A3S9MWS7_9FLAO</name>
<dbReference type="InterPro" id="IPR013792">
    <property type="entry name" value="RNA3'P_cycl/enolpyr_Trfase_a/b"/>
</dbReference>
<dbReference type="PIRSF" id="PIRSF000505">
    <property type="entry name" value="EPSPS"/>
    <property type="match status" value="1"/>
</dbReference>
<sequence length="413" mass="45995">MRLQLQASSSQQEQTPIINITGSKSESNRLLILQQLFPNLQIKNLSTSDDTQHLQEALESTNEILDIGHAGTAMRFITALMASSDLQRTVTGSDRMKQRPIGILVDALRYLGAQIDYVENEGFPPLKIKGNQLHGGEVTMDAGVSSQFLSALLLVAPRFENGLTLRLSGKLTSRPYLEMTTGLMQLLGLDVTFEGQVIKVKHQSHITDREIVVESDWSSAGYWYSWVAMQPAGYSVQLNSYKDSSLQGDRALVEIYEKLGVQTTFNLTGIVLTCMTDFEPPHYLEFDLTSQPDQAQTIFATCLGLGINLKMKGLHTLRIKETDRIKAMDVVGSRFRESKILTTTDTIEITFSPDSSITQEFIVDTYQDHRMALAFAPLCCKTTVIINDADVVTKSYGEYYKDLAAVKVDITEI</sequence>
<comment type="catalytic activity">
    <reaction evidence="8">
        <text>3-phosphoshikimate + phosphoenolpyruvate = 5-O-(1-carboxyvinyl)-3-phosphoshikimate + phosphate</text>
        <dbReference type="Rhea" id="RHEA:21256"/>
        <dbReference type="ChEBI" id="CHEBI:43474"/>
        <dbReference type="ChEBI" id="CHEBI:57701"/>
        <dbReference type="ChEBI" id="CHEBI:58702"/>
        <dbReference type="ChEBI" id="CHEBI:145989"/>
        <dbReference type="EC" id="2.5.1.19"/>
    </reaction>
    <physiologicalReaction direction="left-to-right" evidence="8">
        <dbReference type="Rhea" id="RHEA:21257"/>
    </physiologicalReaction>
</comment>
<evidence type="ECO:0000256" key="3">
    <source>
        <dbReference type="ARBA" id="ARBA00012450"/>
    </source>
</evidence>
<comment type="pathway">
    <text evidence="1">Metabolic intermediate biosynthesis; chorismate biosynthesis; chorismate from D-erythrose 4-phosphate and phosphoenolpyruvate: step 6/7.</text>
</comment>
<dbReference type="GO" id="GO:0009423">
    <property type="term" value="P:chorismate biosynthetic process"/>
    <property type="evidence" value="ECO:0007669"/>
    <property type="project" value="UniProtKB-UniPathway"/>
</dbReference>
<evidence type="ECO:0000256" key="4">
    <source>
        <dbReference type="ARBA" id="ARBA00022605"/>
    </source>
</evidence>
<evidence type="ECO:0000256" key="5">
    <source>
        <dbReference type="ARBA" id="ARBA00022679"/>
    </source>
</evidence>
<keyword evidence="4" id="KW-0028">Amino-acid biosynthesis</keyword>
<dbReference type="SUPFAM" id="SSF55205">
    <property type="entry name" value="EPT/RTPC-like"/>
    <property type="match status" value="1"/>
</dbReference>
<comment type="similarity">
    <text evidence="2">Belongs to the EPSP synthase family.</text>
</comment>
<keyword evidence="6" id="KW-0057">Aromatic amino acid biosynthesis</keyword>
<dbReference type="KEGG" id="noj:EJ995_04740"/>
<evidence type="ECO:0000259" key="9">
    <source>
        <dbReference type="Pfam" id="PF00275"/>
    </source>
</evidence>
<evidence type="ECO:0000313" key="11">
    <source>
        <dbReference type="Proteomes" id="UP000279600"/>
    </source>
</evidence>
<evidence type="ECO:0000313" key="10">
    <source>
        <dbReference type="EMBL" id="AZQ43573.1"/>
    </source>
</evidence>
<protein>
    <recommendedName>
        <fullName evidence="3">3-phosphoshikimate 1-carboxyvinyltransferase</fullName>
        <ecNumber evidence="3">2.5.1.19</ecNumber>
    </recommendedName>
    <alternativeName>
        <fullName evidence="7">5-enolpyruvylshikimate-3-phosphate synthase</fullName>
    </alternativeName>
</protein>
<dbReference type="AlphaFoldDB" id="A0A3S9MWS7"/>
<dbReference type="EC" id="2.5.1.19" evidence="3"/>
<keyword evidence="5 10" id="KW-0808">Transferase</keyword>
<evidence type="ECO:0000256" key="6">
    <source>
        <dbReference type="ARBA" id="ARBA00023141"/>
    </source>
</evidence>
<dbReference type="Pfam" id="PF00275">
    <property type="entry name" value="EPSP_synthase"/>
    <property type="match status" value="1"/>
</dbReference>
<gene>
    <name evidence="10" type="ORF">EJ995_04740</name>
</gene>
<dbReference type="Proteomes" id="UP000279600">
    <property type="component" value="Chromosome"/>
</dbReference>
<dbReference type="InterPro" id="IPR001986">
    <property type="entry name" value="Enolpyruvate_Tfrase_dom"/>
</dbReference>
<dbReference type="InterPro" id="IPR006264">
    <property type="entry name" value="EPSP_synthase"/>
</dbReference>
<evidence type="ECO:0000256" key="2">
    <source>
        <dbReference type="ARBA" id="ARBA00009948"/>
    </source>
</evidence>
<feature type="domain" description="Enolpyruvate transferase" evidence="9">
    <location>
        <begin position="59"/>
        <end position="402"/>
    </location>
</feature>
<dbReference type="UniPathway" id="UPA00053">
    <property type="reaction ID" value="UER00089"/>
</dbReference>
<evidence type="ECO:0000256" key="8">
    <source>
        <dbReference type="ARBA" id="ARBA00044633"/>
    </source>
</evidence>
<evidence type="ECO:0000256" key="1">
    <source>
        <dbReference type="ARBA" id="ARBA00004811"/>
    </source>
</evidence>
<dbReference type="GO" id="GO:0008652">
    <property type="term" value="P:amino acid biosynthetic process"/>
    <property type="evidence" value="ECO:0007669"/>
    <property type="project" value="UniProtKB-KW"/>
</dbReference>
<dbReference type="GO" id="GO:0009073">
    <property type="term" value="P:aromatic amino acid family biosynthetic process"/>
    <property type="evidence" value="ECO:0007669"/>
    <property type="project" value="UniProtKB-KW"/>
</dbReference>
<accession>A0A3S9MWS7</accession>
<dbReference type="PANTHER" id="PTHR21090">
    <property type="entry name" value="AROM/DEHYDROQUINATE SYNTHASE"/>
    <property type="match status" value="1"/>
</dbReference>
<dbReference type="EMBL" id="CP034549">
    <property type="protein sequence ID" value="AZQ43573.1"/>
    <property type="molecule type" value="Genomic_DNA"/>
</dbReference>
<dbReference type="PANTHER" id="PTHR21090:SF5">
    <property type="entry name" value="PENTAFUNCTIONAL AROM POLYPEPTIDE"/>
    <property type="match status" value="1"/>
</dbReference>
<reference evidence="10 11" key="1">
    <citation type="submission" date="2018-12" db="EMBL/GenBank/DDBJ databases">
        <title>Complete genome of Nonlabens sp. MJ115.</title>
        <authorList>
            <person name="Choi H.S."/>
            <person name="Jung J."/>
        </authorList>
    </citation>
    <scope>NUCLEOTIDE SEQUENCE [LARGE SCALE GENOMIC DNA]</scope>
    <source>
        <strain evidence="10 11">MJ115</strain>
    </source>
</reference>
<dbReference type="RefSeq" id="WP_126446117.1">
    <property type="nucleotide sequence ID" value="NZ_CP034549.1"/>
</dbReference>
<evidence type="ECO:0000256" key="7">
    <source>
        <dbReference type="ARBA" id="ARBA00030046"/>
    </source>
</evidence>
<proteinExistence type="inferred from homology"/>
<dbReference type="InterPro" id="IPR036968">
    <property type="entry name" value="Enolpyruvate_Tfrase_sf"/>
</dbReference>
<dbReference type="OrthoDB" id="9809920at2"/>
<keyword evidence="11" id="KW-1185">Reference proteome</keyword>
<organism evidence="10 11">
    <name type="scientific">Nonlabens ponticola</name>
    <dbReference type="NCBI Taxonomy" id="2496866"/>
    <lineage>
        <taxon>Bacteria</taxon>
        <taxon>Pseudomonadati</taxon>
        <taxon>Bacteroidota</taxon>
        <taxon>Flavobacteriia</taxon>
        <taxon>Flavobacteriales</taxon>
        <taxon>Flavobacteriaceae</taxon>
        <taxon>Nonlabens</taxon>
    </lineage>
</organism>
<dbReference type="Gene3D" id="3.65.10.10">
    <property type="entry name" value="Enolpyruvate transferase domain"/>
    <property type="match status" value="2"/>
</dbReference>